<organism evidence="1 2">
    <name type="scientific">Corynebacterium durum F0235</name>
    <dbReference type="NCBI Taxonomy" id="1035195"/>
    <lineage>
        <taxon>Bacteria</taxon>
        <taxon>Bacillati</taxon>
        <taxon>Actinomycetota</taxon>
        <taxon>Actinomycetes</taxon>
        <taxon>Mycobacteriales</taxon>
        <taxon>Corynebacteriaceae</taxon>
        <taxon>Corynebacterium</taxon>
    </lineage>
</organism>
<dbReference type="HOGENOM" id="CLU_1292600_0_0_11"/>
<gene>
    <name evidence="1" type="ORF">HMPREF9997_00787</name>
</gene>
<comment type="caution">
    <text evidence="1">The sequence shown here is derived from an EMBL/GenBank/DDBJ whole genome shotgun (WGS) entry which is preliminary data.</text>
</comment>
<accession>L1MJG9</accession>
<name>L1MJG9_9CORY</name>
<dbReference type="RefSeq" id="WP_006063031.1">
    <property type="nucleotide sequence ID" value="NZ_KB290828.1"/>
</dbReference>
<dbReference type="EMBL" id="AMEM01000013">
    <property type="protein sequence ID" value="EKX91185.1"/>
    <property type="molecule type" value="Genomic_DNA"/>
</dbReference>
<dbReference type="Proteomes" id="UP000010445">
    <property type="component" value="Unassembled WGS sequence"/>
</dbReference>
<protein>
    <submittedName>
        <fullName evidence="1">Uncharacterized protein</fullName>
    </submittedName>
</protein>
<reference evidence="1 2" key="1">
    <citation type="submission" date="2012-05" db="EMBL/GenBank/DDBJ databases">
        <authorList>
            <person name="Weinstock G."/>
            <person name="Sodergren E."/>
            <person name="Lobos E.A."/>
            <person name="Fulton L."/>
            <person name="Fulton R."/>
            <person name="Courtney L."/>
            <person name="Fronick C."/>
            <person name="O'Laughlin M."/>
            <person name="Godfrey J."/>
            <person name="Wilson R.M."/>
            <person name="Miner T."/>
            <person name="Farmer C."/>
            <person name="Delehaunty K."/>
            <person name="Cordes M."/>
            <person name="Minx P."/>
            <person name="Tomlinson C."/>
            <person name="Chen J."/>
            <person name="Wollam A."/>
            <person name="Pepin K.H."/>
            <person name="Bhonagiri V."/>
            <person name="Zhang X."/>
            <person name="Suruliraj S."/>
            <person name="Warren W."/>
            <person name="Mitreva M."/>
            <person name="Mardis E.R."/>
            <person name="Wilson R.K."/>
        </authorList>
    </citation>
    <scope>NUCLEOTIDE SEQUENCE [LARGE SCALE GENOMIC DNA]</scope>
    <source>
        <strain evidence="1 2">F0235</strain>
    </source>
</reference>
<dbReference type="AlphaFoldDB" id="L1MJG9"/>
<evidence type="ECO:0000313" key="1">
    <source>
        <dbReference type="EMBL" id="EKX91185.1"/>
    </source>
</evidence>
<dbReference type="STRING" id="1035195.HMPREF9997_00787"/>
<proteinExistence type="predicted"/>
<sequence>MVDTNSSIDYWYYELYSLLESVTTPFCYIVNYINEHPGTRCFIFAQNCKKGDIDAWLNDERVKVYWWEDMTKTHANNPEDFDGLSDFIEALNELIEPDFGAIIEILLPIASEELFSLYYLADNYPAGEVVITNSDGLDFQIIRQFQATFGNQVDRENVRPFLKSLYGGWALFGYGASGEMRLGSDFRWDYITIPSYSDVDISSIDWGKQQSSRHVTF</sequence>
<evidence type="ECO:0000313" key="2">
    <source>
        <dbReference type="Proteomes" id="UP000010445"/>
    </source>
</evidence>
<keyword evidence="2" id="KW-1185">Reference proteome</keyword>